<keyword evidence="2" id="KW-0184">Conjugation</keyword>
<comment type="similarity">
    <text evidence="1">Belongs to the MobA/MobL family.</text>
</comment>
<dbReference type="Pfam" id="PF03389">
    <property type="entry name" value="MobA_MobL"/>
    <property type="match status" value="1"/>
</dbReference>
<gene>
    <name evidence="5" type="ORF">HNP21_006293</name>
</gene>
<evidence type="ECO:0000256" key="3">
    <source>
        <dbReference type="SAM" id="Coils"/>
    </source>
</evidence>
<name>A0A7W3RI91_PRIAR</name>
<dbReference type="AlphaFoldDB" id="A0A7W3RI91"/>
<keyword evidence="3" id="KW-0175">Coiled coil</keyword>
<accession>A0A7W3RI91</accession>
<evidence type="ECO:0000256" key="1">
    <source>
        <dbReference type="ARBA" id="ARBA00010873"/>
    </source>
</evidence>
<keyword evidence="6" id="KW-1185">Reference proteome</keyword>
<evidence type="ECO:0000259" key="4">
    <source>
        <dbReference type="Pfam" id="PF03389"/>
    </source>
</evidence>
<organism evidence="5 6">
    <name type="scientific">Priestia aryabhattai</name>
    <name type="common">Bacillus aryabhattai</name>
    <dbReference type="NCBI Taxonomy" id="412384"/>
    <lineage>
        <taxon>Bacteria</taxon>
        <taxon>Bacillati</taxon>
        <taxon>Bacillota</taxon>
        <taxon>Bacilli</taxon>
        <taxon>Bacillales</taxon>
        <taxon>Bacillaceae</taxon>
        <taxon>Priestia</taxon>
    </lineage>
</organism>
<dbReference type="InterPro" id="IPR005053">
    <property type="entry name" value="MobA_MobL"/>
</dbReference>
<dbReference type="Gene3D" id="3.30.930.30">
    <property type="match status" value="1"/>
</dbReference>
<dbReference type="Proteomes" id="UP000543174">
    <property type="component" value="Unassembled WGS sequence"/>
</dbReference>
<reference evidence="5" key="1">
    <citation type="submission" date="2020-08" db="EMBL/GenBank/DDBJ databases">
        <title>Functional genomics of gut bacteria from endangered species of beetles.</title>
        <authorList>
            <person name="Carlos-Shanley C."/>
        </authorList>
    </citation>
    <scope>NUCLEOTIDE SEQUENCE [LARGE SCALE GENOMIC DNA]</scope>
    <source>
        <strain evidence="5">S00060</strain>
    </source>
</reference>
<dbReference type="EMBL" id="JACJHT010000027">
    <property type="protein sequence ID" value="MBA9043115.1"/>
    <property type="molecule type" value="Genomic_DNA"/>
</dbReference>
<comment type="caution">
    <text evidence="5">The sequence shown here is derived from an EMBL/GenBank/DDBJ whole genome shotgun (WGS) entry which is preliminary data.</text>
</comment>
<evidence type="ECO:0000313" key="5">
    <source>
        <dbReference type="EMBL" id="MBA9043115.1"/>
    </source>
</evidence>
<protein>
    <recommendedName>
        <fullName evidence="4">MobA/MobL protein domain-containing protein</fullName>
    </recommendedName>
</protein>
<feature type="coiled-coil region" evidence="3">
    <location>
        <begin position="298"/>
        <end position="332"/>
    </location>
</feature>
<dbReference type="RefSeq" id="WP_182528304.1">
    <property type="nucleotide sequence ID" value="NZ_JACJHT010000027.1"/>
</dbReference>
<proteinExistence type="inferred from homology"/>
<evidence type="ECO:0000256" key="2">
    <source>
        <dbReference type="ARBA" id="ARBA00022971"/>
    </source>
</evidence>
<sequence length="474" mass="57872">MKEKMFHMSIKNHSRMNRKKLKIESAVKKGAYRVGMDLVDEKTEKKYAEAGKGEREKIETVTLLTKNSSEKFHNPQYFYNEIERAEKRKDARYFKEIELSLFRELSQTENKELAMKLSKEIQQKYNLPIQVNFHKMHTSNPHCHIVIPLRPIEGEHFSNKKNRDINKREFVKESRERWNDLANQKFKQKNLNLFVDHRSYKERGINKIPQKHIFYRHISEDHKKEALEHNDFSKRYNRKSDLRRIKKEKKQEIQVTQNVRKFHRKEVRNSMENTKGMTIHKLYKNEIDYLRSRYSKRTEILEKQKSQVLQKKENYKKQKELFKEKKDRFKSNVFHKKMDYHELKLGRIELKGQLKETSIFNFKTRRHLKRQLIQNRVQQKRKKLEIKREKSRYSHQKSLLKDKRKELNKSRKDVFKSNLKQTKAVIKMKKLNKEQSRVKNKIIDSKIVSLKDYKKQHKLEIKPLSRERKKQKAL</sequence>
<feature type="domain" description="MobA/MobL protein" evidence="4">
    <location>
        <begin position="25"/>
        <end position="213"/>
    </location>
</feature>
<evidence type="ECO:0000313" key="6">
    <source>
        <dbReference type="Proteomes" id="UP000543174"/>
    </source>
</evidence>